<keyword evidence="3" id="KW-1185">Reference proteome</keyword>
<protein>
    <recommendedName>
        <fullName evidence="4">Sugar transporter</fullName>
    </recommendedName>
</protein>
<feature type="transmembrane region" description="Helical" evidence="1">
    <location>
        <begin position="84"/>
        <end position="104"/>
    </location>
</feature>
<dbReference type="OrthoDB" id="5801787at2"/>
<evidence type="ECO:0000313" key="2">
    <source>
        <dbReference type="EMBL" id="TRD10677.1"/>
    </source>
</evidence>
<reference evidence="2 3" key="1">
    <citation type="submission" date="2019-06" db="EMBL/GenBank/DDBJ databases">
        <title>Erythrobacter insulae sp. nov., isolated from a tidal flat.</title>
        <authorList>
            <person name="Yoon J.-H."/>
        </authorList>
    </citation>
    <scope>NUCLEOTIDE SEQUENCE [LARGE SCALE GENOMIC DNA]</scope>
    <source>
        <strain evidence="2 3">JBTF-M21</strain>
    </source>
</reference>
<evidence type="ECO:0000256" key="1">
    <source>
        <dbReference type="SAM" id="Phobius"/>
    </source>
</evidence>
<comment type="caution">
    <text evidence="2">The sequence shown here is derived from an EMBL/GenBank/DDBJ whole genome shotgun (WGS) entry which is preliminary data.</text>
</comment>
<name>A0A547P9B1_9SPHN</name>
<keyword evidence="1" id="KW-0812">Transmembrane</keyword>
<proteinExistence type="predicted"/>
<organism evidence="2 3">
    <name type="scientific">Erythrobacter insulae</name>
    <dbReference type="NCBI Taxonomy" id="2584124"/>
    <lineage>
        <taxon>Bacteria</taxon>
        <taxon>Pseudomonadati</taxon>
        <taxon>Pseudomonadota</taxon>
        <taxon>Alphaproteobacteria</taxon>
        <taxon>Sphingomonadales</taxon>
        <taxon>Erythrobacteraceae</taxon>
        <taxon>Erythrobacter/Porphyrobacter group</taxon>
        <taxon>Erythrobacter</taxon>
    </lineage>
</organism>
<accession>A0A547P9B1</accession>
<feature type="transmembrane region" description="Helical" evidence="1">
    <location>
        <begin position="12"/>
        <end position="33"/>
    </location>
</feature>
<dbReference type="EMBL" id="VHJK01000001">
    <property type="protein sequence ID" value="TRD10677.1"/>
    <property type="molecule type" value="Genomic_DNA"/>
</dbReference>
<dbReference type="RefSeq" id="WP_142786939.1">
    <property type="nucleotide sequence ID" value="NZ_VHJK01000001.1"/>
</dbReference>
<feature type="transmembrane region" description="Helical" evidence="1">
    <location>
        <begin position="116"/>
        <end position="133"/>
    </location>
</feature>
<evidence type="ECO:0008006" key="4">
    <source>
        <dbReference type="Google" id="ProtNLM"/>
    </source>
</evidence>
<gene>
    <name evidence="2" type="ORF">FGU71_01540</name>
</gene>
<dbReference type="Proteomes" id="UP000316343">
    <property type="component" value="Unassembled WGS sequence"/>
</dbReference>
<evidence type="ECO:0000313" key="3">
    <source>
        <dbReference type="Proteomes" id="UP000316343"/>
    </source>
</evidence>
<keyword evidence="1" id="KW-1133">Transmembrane helix</keyword>
<sequence>MEQIGREKTPWHLWVVGILTLLWNSVGGFSYTMTQLGKLHDLGMSQSEIAYFESHPAWANAFWALGVWGAIAASILLLLRSRFAVHAVIIAVIGLLGSNVYQYAMSDIPETLRSPALTVMIWVTTLFMLFYASRMTRAGVLK</sequence>
<keyword evidence="1" id="KW-0472">Membrane</keyword>
<dbReference type="AlphaFoldDB" id="A0A547P9B1"/>
<feature type="transmembrane region" description="Helical" evidence="1">
    <location>
        <begin position="61"/>
        <end position="79"/>
    </location>
</feature>